<dbReference type="PANTHER" id="PTHR11705:SF143">
    <property type="entry name" value="SLL0236 PROTEIN"/>
    <property type="match status" value="1"/>
</dbReference>
<evidence type="ECO:0000256" key="7">
    <source>
        <dbReference type="PROSITE-ProRule" id="PRU01379"/>
    </source>
</evidence>
<dbReference type="InterPro" id="IPR000834">
    <property type="entry name" value="Peptidase_M14"/>
</dbReference>
<reference evidence="9 10" key="1">
    <citation type="submission" date="2024-09" db="EMBL/GenBank/DDBJ databases">
        <authorList>
            <person name="Sun Q."/>
            <person name="Mori K."/>
        </authorList>
    </citation>
    <scope>NUCLEOTIDE SEQUENCE [LARGE SCALE GENOMIC DNA]</scope>
    <source>
        <strain evidence="9 10">CCM 7759</strain>
    </source>
</reference>
<keyword evidence="9" id="KW-0121">Carboxypeptidase</keyword>
<protein>
    <submittedName>
        <fullName evidence="9">M14 family zinc carboxypeptidase</fullName>
    </submittedName>
</protein>
<keyword evidence="4" id="KW-0378">Hydrolase</keyword>
<comment type="cofactor">
    <cofactor evidence="1">
        <name>Zn(2+)</name>
        <dbReference type="ChEBI" id="CHEBI:29105"/>
    </cofactor>
</comment>
<evidence type="ECO:0000256" key="4">
    <source>
        <dbReference type="ARBA" id="ARBA00022801"/>
    </source>
</evidence>
<dbReference type="SUPFAM" id="SSF53187">
    <property type="entry name" value="Zn-dependent exopeptidases"/>
    <property type="match status" value="1"/>
</dbReference>
<evidence type="ECO:0000256" key="3">
    <source>
        <dbReference type="ARBA" id="ARBA00022670"/>
    </source>
</evidence>
<dbReference type="PANTHER" id="PTHR11705">
    <property type="entry name" value="PROTEASE FAMILY M14 CARBOXYPEPTIDASE A,B"/>
    <property type="match status" value="1"/>
</dbReference>
<keyword evidence="6" id="KW-0482">Metalloprotease</keyword>
<proteinExistence type="inferred from homology"/>
<name>A0ABV6DMQ0_9BACL</name>
<comment type="similarity">
    <text evidence="2 7">Belongs to the peptidase M14 family.</text>
</comment>
<evidence type="ECO:0000256" key="5">
    <source>
        <dbReference type="ARBA" id="ARBA00022833"/>
    </source>
</evidence>
<dbReference type="Proteomes" id="UP001589776">
    <property type="component" value="Unassembled WGS sequence"/>
</dbReference>
<comment type="caution">
    <text evidence="9">The sequence shown here is derived from an EMBL/GenBank/DDBJ whole genome shotgun (WGS) entry which is preliminary data.</text>
</comment>
<accession>A0ABV6DMQ0</accession>
<dbReference type="GO" id="GO:0004180">
    <property type="term" value="F:carboxypeptidase activity"/>
    <property type="evidence" value="ECO:0007669"/>
    <property type="project" value="UniProtKB-KW"/>
</dbReference>
<feature type="domain" description="Peptidase M14" evidence="8">
    <location>
        <begin position="47"/>
        <end position="343"/>
    </location>
</feature>
<dbReference type="Gene3D" id="3.40.630.10">
    <property type="entry name" value="Zn peptidases"/>
    <property type="match status" value="1"/>
</dbReference>
<evidence type="ECO:0000259" key="8">
    <source>
        <dbReference type="PROSITE" id="PS52035"/>
    </source>
</evidence>
<evidence type="ECO:0000256" key="6">
    <source>
        <dbReference type="ARBA" id="ARBA00023049"/>
    </source>
</evidence>
<organism evidence="9 10">
    <name type="scientific">Paenibacillus chartarius</name>
    <dbReference type="NCBI Taxonomy" id="747481"/>
    <lineage>
        <taxon>Bacteria</taxon>
        <taxon>Bacillati</taxon>
        <taxon>Bacillota</taxon>
        <taxon>Bacilli</taxon>
        <taxon>Bacillales</taxon>
        <taxon>Paenibacillaceae</taxon>
        <taxon>Paenibacillus</taxon>
    </lineage>
</organism>
<dbReference type="PROSITE" id="PS52035">
    <property type="entry name" value="PEPTIDASE_M14"/>
    <property type="match status" value="1"/>
</dbReference>
<evidence type="ECO:0000313" key="9">
    <source>
        <dbReference type="EMBL" id="MFC0213901.1"/>
    </source>
</evidence>
<dbReference type="RefSeq" id="WP_377471232.1">
    <property type="nucleotide sequence ID" value="NZ_JBHLWN010000066.1"/>
</dbReference>
<keyword evidence="10" id="KW-1185">Reference proteome</keyword>
<dbReference type="Pfam" id="PF00246">
    <property type="entry name" value="Peptidase_M14"/>
    <property type="match status" value="1"/>
</dbReference>
<evidence type="ECO:0000256" key="2">
    <source>
        <dbReference type="ARBA" id="ARBA00005988"/>
    </source>
</evidence>
<feature type="active site" description="Proton donor/acceptor" evidence="7">
    <location>
        <position position="310"/>
    </location>
</feature>
<evidence type="ECO:0000313" key="10">
    <source>
        <dbReference type="Proteomes" id="UP001589776"/>
    </source>
</evidence>
<keyword evidence="3" id="KW-0645">Protease</keyword>
<gene>
    <name evidence="9" type="ORF">ACFFK0_15830</name>
</gene>
<dbReference type="EMBL" id="JBHLWN010000066">
    <property type="protein sequence ID" value="MFC0213901.1"/>
    <property type="molecule type" value="Genomic_DNA"/>
</dbReference>
<evidence type="ECO:0000256" key="1">
    <source>
        <dbReference type="ARBA" id="ARBA00001947"/>
    </source>
</evidence>
<keyword evidence="5" id="KW-0862">Zinc</keyword>
<sequence length="496" mass="56931">MQRESLRQRAWKALTAVILAGMFWFGALGTGYAEESAGSKNIVDPYQVYTYERMLEHTDRLAAAYPDLIRNQSIGTTAFGREIRAVKLGKGEATILIDGSQHAREWMGTNLIMYMIDRYAYAYENNMKYDNYIVRELLDRCTIWFVPMVNPDGVTLQQQGLAAFPPSYHADLLRMNGNSSNFKQWKANAQGIDINRQYPAMWDYIRNSPQYPTFKNYKGSAPAETAEAKSMIGFTYAIDPEIALSYHTSGEVLYWHFFTKPEVLDRDKRMADAITGMTGYSQVKPEQYPSGGGYTDWFIAGFDRPGFTAELGPYQEETELPLWTFTGIWKENEKLGFYLADEGYKLWHARFPIQQIDEKLELLGAAKMFNRPNEAYFTGAEVRGQVVADARLNDWFRIETWLGKKWVYLPPDAYLKGYSEPFTDKVKLTEAAALYHYPSLEHGIPLGQLQPQQVKAVKRWNDWLLVETWQGHAWIQVKEQAVQGGKENGNQTKPEK</sequence>
<dbReference type="SMART" id="SM00631">
    <property type="entry name" value="Zn_pept"/>
    <property type="match status" value="1"/>
</dbReference>